<dbReference type="Proteomes" id="UP000515154">
    <property type="component" value="Linkage group LG13"/>
</dbReference>
<reference evidence="2" key="1">
    <citation type="submission" date="2025-08" db="UniProtKB">
        <authorList>
            <consortium name="RefSeq"/>
        </authorList>
    </citation>
    <scope>IDENTIFICATION</scope>
</reference>
<sequence>MRNLRNSMLISEEHHVNFSRVTIKCGLPSKGLIWIFPFLWYCEWFFKCGAASFFLRICLGIFNYFMHTMRLDECGMTSAAGCIDLKLGQPEGVAVRRAQGAGISAFPTRVVEVLRRVKTLLRLGEAAAIFSIRVRAVTKDPLPLKGLYQSEEKIRPVCCGVCNSEIYSVRATVLNCGTTVLLNEE</sequence>
<organism evidence="1 2">
    <name type="scientific">Octopus sinensis</name>
    <name type="common">East Asian common octopus</name>
    <dbReference type="NCBI Taxonomy" id="2607531"/>
    <lineage>
        <taxon>Eukaryota</taxon>
        <taxon>Metazoa</taxon>
        <taxon>Spiralia</taxon>
        <taxon>Lophotrochozoa</taxon>
        <taxon>Mollusca</taxon>
        <taxon>Cephalopoda</taxon>
        <taxon>Coleoidea</taxon>
        <taxon>Octopodiformes</taxon>
        <taxon>Octopoda</taxon>
        <taxon>Incirrata</taxon>
        <taxon>Octopodidae</taxon>
        <taxon>Octopus</taxon>
    </lineage>
</organism>
<dbReference type="KEGG" id="osn:118765834"/>
<evidence type="ECO:0000313" key="1">
    <source>
        <dbReference type="Proteomes" id="UP000515154"/>
    </source>
</evidence>
<gene>
    <name evidence="2" type="primary">LOC118765834</name>
</gene>
<dbReference type="RefSeq" id="XP_036364326.1">
    <property type="nucleotide sequence ID" value="XM_036508433.1"/>
</dbReference>
<keyword evidence="1" id="KW-1185">Reference proteome</keyword>
<evidence type="ECO:0000313" key="2">
    <source>
        <dbReference type="RefSeq" id="XP_036364326.1"/>
    </source>
</evidence>
<dbReference type="AlphaFoldDB" id="A0A7E6F980"/>
<protein>
    <submittedName>
        <fullName evidence="2">Uncharacterized protein LOC118765834</fullName>
    </submittedName>
</protein>
<accession>A0A7E6F980</accession>
<proteinExistence type="predicted"/>
<name>A0A7E6F980_9MOLL</name>